<proteinExistence type="predicted"/>
<keyword evidence="4" id="KW-1185">Reference proteome</keyword>
<dbReference type="InterPro" id="IPR011990">
    <property type="entry name" value="TPR-like_helical_dom_sf"/>
</dbReference>
<evidence type="ECO:0000313" key="3">
    <source>
        <dbReference type="EMBL" id="KAK5084807.1"/>
    </source>
</evidence>
<protein>
    <recommendedName>
        <fullName evidence="2">Azaphilone pigments biosynthesis cluster protein L N-terminal domain-containing protein</fullName>
    </recommendedName>
</protein>
<dbReference type="PANTHER" id="PTHR43628:SF1">
    <property type="entry name" value="CHITIN SYNTHASE REGULATORY FACTOR 2-RELATED"/>
    <property type="match status" value="1"/>
</dbReference>
<dbReference type="GO" id="GO:0032153">
    <property type="term" value="C:cell division site"/>
    <property type="evidence" value="ECO:0007669"/>
    <property type="project" value="TreeGrafter"/>
</dbReference>
<gene>
    <name evidence="3" type="ORF">LTR05_005886</name>
</gene>
<feature type="region of interest" description="Disordered" evidence="1">
    <location>
        <begin position="257"/>
        <end position="279"/>
    </location>
</feature>
<comment type="caution">
    <text evidence="3">The sequence shown here is derived from an EMBL/GenBank/DDBJ whole genome shotgun (WGS) entry which is preliminary data.</text>
</comment>
<name>A0AAN7Y5R8_9EURO</name>
<evidence type="ECO:0000259" key="2">
    <source>
        <dbReference type="Pfam" id="PF17111"/>
    </source>
</evidence>
<organism evidence="3 4">
    <name type="scientific">Lithohypha guttulata</name>
    <dbReference type="NCBI Taxonomy" id="1690604"/>
    <lineage>
        <taxon>Eukaryota</taxon>
        <taxon>Fungi</taxon>
        <taxon>Dikarya</taxon>
        <taxon>Ascomycota</taxon>
        <taxon>Pezizomycotina</taxon>
        <taxon>Eurotiomycetes</taxon>
        <taxon>Chaetothyriomycetidae</taxon>
        <taxon>Chaetothyriales</taxon>
        <taxon>Trichomeriaceae</taxon>
        <taxon>Lithohypha</taxon>
    </lineage>
</organism>
<dbReference type="Proteomes" id="UP001309876">
    <property type="component" value="Unassembled WGS sequence"/>
</dbReference>
<dbReference type="AlphaFoldDB" id="A0AAN7Y5R8"/>
<reference evidence="3 4" key="1">
    <citation type="submission" date="2023-08" db="EMBL/GenBank/DDBJ databases">
        <title>Black Yeasts Isolated from many extreme environments.</title>
        <authorList>
            <person name="Coleine C."/>
            <person name="Stajich J.E."/>
            <person name="Selbmann L."/>
        </authorList>
    </citation>
    <scope>NUCLEOTIDE SEQUENCE [LARGE SCALE GENOMIC DNA]</scope>
    <source>
        <strain evidence="3 4">CCFEE 5910</strain>
    </source>
</reference>
<dbReference type="Gene3D" id="1.25.40.10">
    <property type="entry name" value="Tetratricopeptide repeat domain"/>
    <property type="match status" value="1"/>
</dbReference>
<dbReference type="SUPFAM" id="SSF81901">
    <property type="entry name" value="HCP-like"/>
    <property type="match status" value="1"/>
</dbReference>
<feature type="compositionally biased region" description="Polar residues" evidence="1">
    <location>
        <begin position="201"/>
        <end position="217"/>
    </location>
</feature>
<dbReference type="InterPro" id="IPR052945">
    <property type="entry name" value="Mitotic_Regulator"/>
</dbReference>
<dbReference type="GO" id="GO:0010972">
    <property type="term" value="P:negative regulation of G2/M transition of mitotic cell cycle"/>
    <property type="evidence" value="ECO:0007669"/>
    <property type="project" value="TreeGrafter"/>
</dbReference>
<dbReference type="PANTHER" id="PTHR43628">
    <property type="entry name" value="ACTIVATOR OF C KINASE PROTEIN 1-RELATED"/>
    <property type="match status" value="1"/>
</dbReference>
<sequence length="563" mass="62775">MDPLSIAAACVGLLSGLTTVSTKIRSLTIDANNTSAEVIALQKELDSFQRSLGMFYGSGMADSYPEHLRPDLDTIVRECQHVVREIDTLLDKVRSAHIAERFQWSFTIRDEVVRLYRNLEGHKSAITIAIAFASISITNGIKSDTSSIRSKTARIPEIQNQLALLISAIQSSDDANPLRRQPLNHAMERFLQEAYTESVSGTLRRAGSTTSHGTRLYSNEDPFQDQDSVLDVRVVEQAGLEVVRNFSADDKYGASASRSLSQESFAEQKREPASANTSRVLKPLSYSQVEQHLQKPDPENVLLKLPAVSRKNSALSIPLLKPRVFSIPSDSVTILNQISPGVTKEWFNALTNQLQAVRVVLDHHDKDILERSRTYAPQNNNTKTVDAFQEAMRLRDEGDMFSATEKLKDLAELGNVPSQNMYALSLRHGWGCPRNDTLALAYHVTAVGLSIMLETSIQREEKWFTTSTKDQFRLALFEIASSKRWGWGCAINAKDAKAFYAAASNLDDVDAMQELAWCCLTGFGEKKDKFVAAQYLRLAEKSGSKVIGNTWIWKEKYDLKSSS</sequence>
<dbReference type="EMBL" id="JAVRRJ010000005">
    <property type="protein sequence ID" value="KAK5084807.1"/>
    <property type="molecule type" value="Genomic_DNA"/>
</dbReference>
<accession>A0AAN7Y5R8</accession>
<feature type="domain" description="Azaphilone pigments biosynthesis cluster protein L N-terminal" evidence="2">
    <location>
        <begin position="1"/>
        <end position="138"/>
    </location>
</feature>
<dbReference type="Pfam" id="PF17111">
    <property type="entry name" value="PigL_N"/>
    <property type="match status" value="1"/>
</dbReference>
<evidence type="ECO:0000256" key="1">
    <source>
        <dbReference type="SAM" id="MobiDB-lite"/>
    </source>
</evidence>
<evidence type="ECO:0000313" key="4">
    <source>
        <dbReference type="Proteomes" id="UP001309876"/>
    </source>
</evidence>
<dbReference type="InterPro" id="IPR031348">
    <property type="entry name" value="PigL_N"/>
</dbReference>
<feature type="region of interest" description="Disordered" evidence="1">
    <location>
        <begin position="201"/>
        <end position="222"/>
    </location>
</feature>